<keyword evidence="10" id="KW-1185">Reference proteome</keyword>
<dbReference type="Pfam" id="PF00884">
    <property type="entry name" value="Sulfatase"/>
    <property type="match status" value="1"/>
</dbReference>
<evidence type="ECO:0000256" key="7">
    <source>
        <dbReference type="SAM" id="Phobius"/>
    </source>
</evidence>
<keyword evidence="5 7" id="KW-1133">Transmembrane helix</keyword>
<keyword evidence="6 7" id="KW-0472">Membrane</keyword>
<evidence type="ECO:0000256" key="2">
    <source>
        <dbReference type="ARBA" id="ARBA00004936"/>
    </source>
</evidence>
<evidence type="ECO:0000256" key="1">
    <source>
        <dbReference type="ARBA" id="ARBA00004651"/>
    </source>
</evidence>
<evidence type="ECO:0000256" key="3">
    <source>
        <dbReference type="ARBA" id="ARBA00022475"/>
    </source>
</evidence>
<organism evidence="9 10">
    <name type="scientific">Ruminococcus turbiniformis</name>
    <dbReference type="NCBI Taxonomy" id="2881258"/>
    <lineage>
        <taxon>Bacteria</taxon>
        <taxon>Bacillati</taxon>
        <taxon>Bacillota</taxon>
        <taxon>Clostridia</taxon>
        <taxon>Eubacteriales</taxon>
        <taxon>Oscillospiraceae</taxon>
        <taxon>Ruminococcus</taxon>
    </lineage>
</organism>
<gene>
    <name evidence="9" type="ORF">LKD70_06695</name>
</gene>
<evidence type="ECO:0000256" key="5">
    <source>
        <dbReference type="ARBA" id="ARBA00022989"/>
    </source>
</evidence>
<feature type="transmembrane region" description="Helical" evidence="7">
    <location>
        <begin position="61"/>
        <end position="80"/>
    </location>
</feature>
<reference evidence="9 10" key="1">
    <citation type="submission" date="2021-10" db="EMBL/GenBank/DDBJ databases">
        <title>Anaerobic single-cell dispensing facilitates the cultivation of human gut bacteria.</title>
        <authorList>
            <person name="Afrizal A."/>
        </authorList>
    </citation>
    <scope>NUCLEOTIDE SEQUENCE [LARGE SCALE GENOMIC DNA]</scope>
    <source>
        <strain evidence="9 10">CLA-AA-H200</strain>
    </source>
</reference>
<dbReference type="InterPro" id="IPR050448">
    <property type="entry name" value="OpgB/LTA_synthase_biosynth"/>
</dbReference>
<name>A0ABS8FZM0_9FIRM</name>
<dbReference type="InterPro" id="IPR000917">
    <property type="entry name" value="Sulfatase_N"/>
</dbReference>
<feature type="transmembrane region" description="Helical" evidence="7">
    <location>
        <begin position="87"/>
        <end position="105"/>
    </location>
</feature>
<keyword evidence="3" id="KW-1003">Cell membrane</keyword>
<dbReference type="RefSeq" id="WP_227707263.1">
    <property type="nucleotide sequence ID" value="NZ_JAJEQX010000009.1"/>
</dbReference>
<evidence type="ECO:0000256" key="6">
    <source>
        <dbReference type="ARBA" id="ARBA00023136"/>
    </source>
</evidence>
<sequence length="621" mass="71847">MDEKREKKMIRTWIKGLTGQLLCAVLAISILSLILGMYMLVMTVVPSDPALIRPLLEDITLIILNSVPILCIMLLLFFVINRVWISFLLAGILFGVIATVNRFKLDFRDDPFVFSDILLAKEATEMTGRYELYVDKAMALCIAIIAALTVLCAVFLKIRLNKKLVRGAGGVITVLVMVLLCRFVYFEYGDLYDNTWHWQFGNQWKTANQYMSRGVVYSFIQSIPEAIDLPPEGYDEDELEAKLDEYEDVDIPEEKKVNIISIMLEAYNDFSVFDTIEFKEDPYENFHALQSQSYYGNLYTNIFAGGTVTTERAFLTGYCDPELRTTDTESYVRYFNSQGYYTEAMHPCYGWFYDRQNINEFLGFQNFDHYGNAYSDFTQDMTEHELYDSFLDDYDFFDYIIEGFEEATGAGQKYFNFSVTYQNHGPYSTEAQSDTEFVAWQDGYTEEEYNIINNYLYWIDKTDDAIAHLYEYFSQSDEPVVLILFGDHNPWLGDSNSVYYMLDFNFDMSTPEGGENYYQTPYVIYANDAAKAALGRDFVGQGDTVSPMFLMNELFDYVDLDGPKYLNYLSDVKEKYDVINTVYVGKGGEYELRENVEDDGTLLEVEQMCYYMKRKAVTETG</sequence>
<feature type="domain" description="Sulfatase N-terminal" evidence="8">
    <location>
        <begin position="258"/>
        <end position="556"/>
    </location>
</feature>
<evidence type="ECO:0000313" key="10">
    <source>
        <dbReference type="Proteomes" id="UP001198151"/>
    </source>
</evidence>
<dbReference type="PANTHER" id="PTHR47371">
    <property type="entry name" value="LIPOTEICHOIC ACID SYNTHASE"/>
    <property type="match status" value="1"/>
</dbReference>
<comment type="caution">
    <text evidence="9">The sequence shown here is derived from an EMBL/GenBank/DDBJ whole genome shotgun (WGS) entry which is preliminary data.</text>
</comment>
<dbReference type="InterPro" id="IPR017850">
    <property type="entry name" value="Alkaline_phosphatase_core_sf"/>
</dbReference>
<feature type="transmembrane region" description="Helical" evidence="7">
    <location>
        <begin position="137"/>
        <end position="156"/>
    </location>
</feature>
<dbReference type="CDD" id="cd16015">
    <property type="entry name" value="LTA_synthase"/>
    <property type="match status" value="1"/>
</dbReference>
<feature type="transmembrane region" description="Helical" evidence="7">
    <location>
        <begin position="168"/>
        <end position="185"/>
    </location>
</feature>
<accession>A0ABS8FZM0</accession>
<dbReference type="Proteomes" id="UP001198151">
    <property type="component" value="Unassembled WGS sequence"/>
</dbReference>
<keyword evidence="4 7" id="KW-0812">Transmembrane</keyword>
<evidence type="ECO:0000256" key="4">
    <source>
        <dbReference type="ARBA" id="ARBA00022692"/>
    </source>
</evidence>
<evidence type="ECO:0000313" key="9">
    <source>
        <dbReference type="EMBL" id="MCC2254129.1"/>
    </source>
</evidence>
<proteinExistence type="predicted"/>
<dbReference type="Gene3D" id="3.40.720.10">
    <property type="entry name" value="Alkaline Phosphatase, subunit A"/>
    <property type="match status" value="1"/>
</dbReference>
<comment type="pathway">
    <text evidence="2">Cell wall biogenesis; lipoteichoic acid biosynthesis.</text>
</comment>
<dbReference type="EMBL" id="JAJEQX010000009">
    <property type="protein sequence ID" value="MCC2254129.1"/>
    <property type="molecule type" value="Genomic_DNA"/>
</dbReference>
<dbReference type="PANTHER" id="PTHR47371:SF3">
    <property type="entry name" value="PHOSPHOGLYCEROL TRANSFERASE I"/>
    <property type="match status" value="1"/>
</dbReference>
<protein>
    <submittedName>
        <fullName evidence="9">LTA synthase family protein</fullName>
    </submittedName>
</protein>
<comment type="subcellular location">
    <subcellularLocation>
        <location evidence="1">Cell membrane</location>
        <topology evidence="1">Multi-pass membrane protein</topology>
    </subcellularLocation>
</comment>
<dbReference type="SUPFAM" id="SSF53649">
    <property type="entry name" value="Alkaline phosphatase-like"/>
    <property type="match status" value="1"/>
</dbReference>
<evidence type="ECO:0000259" key="8">
    <source>
        <dbReference type="Pfam" id="PF00884"/>
    </source>
</evidence>
<feature type="transmembrane region" description="Helical" evidence="7">
    <location>
        <begin position="21"/>
        <end position="41"/>
    </location>
</feature>